<keyword evidence="4" id="KW-0862">Zinc</keyword>
<dbReference type="SUPFAM" id="SSF51735">
    <property type="entry name" value="NAD(P)-binding Rossmann-fold domains"/>
    <property type="match status" value="1"/>
</dbReference>
<keyword evidence="8" id="KW-1185">Reference proteome</keyword>
<comment type="caution">
    <text evidence="7">The sequence shown here is derived from an EMBL/GenBank/DDBJ whole genome shotgun (WGS) entry which is preliminary data.</text>
</comment>
<evidence type="ECO:0000256" key="1">
    <source>
        <dbReference type="ARBA" id="ARBA00001947"/>
    </source>
</evidence>
<accession>A0A6P2C9P2</accession>
<evidence type="ECO:0000256" key="4">
    <source>
        <dbReference type="ARBA" id="ARBA00022833"/>
    </source>
</evidence>
<keyword evidence="5" id="KW-0560">Oxidoreductase</keyword>
<dbReference type="Pfam" id="PF00107">
    <property type="entry name" value="ADH_zinc_N"/>
    <property type="match status" value="1"/>
</dbReference>
<gene>
    <name evidence="7" type="ORF">EAS64_02275</name>
</gene>
<comment type="similarity">
    <text evidence="2">Belongs to the zinc-containing alcohol dehydrogenase family.</text>
</comment>
<evidence type="ECO:0000256" key="2">
    <source>
        <dbReference type="ARBA" id="ARBA00008072"/>
    </source>
</evidence>
<name>A0A6P2C9P2_9ACTN</name>
<evidence type="ECO:0000313" key="7">
    <source>
        <dbReference type="EMBL" id="TVZ06283.1"/>
    </source>
</evidence>
<dbReference type="GO" id="GO:0016491">
    <property type="term" value="F:oxidoreductase activity"/>
    <property type="evidence" value="ECO:0007669"/>
    <property type="project" value="UniProtKB-KW"/>
</dbReference>
<dbReference type="Proteomes" id="UP000460272">
    <property type="component" value="Unassembled WGS sequence"/>
</dbReference>
<dbReference type="Gene3D" id="3.40.50.720">
    <property type="entry name" value="NAD(P)-binding Rossmann-like Domain"/>
    <property type="match status" value="1"/>
</dbReference>
<dbReference type="OrthoDB" id="9781588at2"/>
<dbReference type="PANTHER" id="PTHR43350:SF19">
    <property type="entry name" value="D-GULOSIDE 3-DEHYDROGENASE"/>
    <property type="match status" value="1"/>
</dbReference>
<comment type="cofactor">
    <cofactor evidence="1">
        <name>Zn(2+)</name>
        <dbReference type="ChEBI" id="CHEBI:29105"/>
    </cofactor>
</comment>
<proteinExistence type="inferred from homology"/>
<dbReference type="AlphaFoldDB" id="A0A6P2C9P2"/>
<protein>
    <recommendedName>
        <fullName evidence="6">Alcohol dehydrogenase-like C-terminal domain-containing protein</fullName>
    </recommendedName>
</protein>
<reference evidence="7 8" key="1">
    <citation type="submission" date="2018-11" db="EMBL/GenBank/DDBJ databases">
        <title>Trebonia kvetii gen.nov., sp.nov., a novel acidophilic actinobacterium, and proposal of the new actinobacterial family Treboniaceae fam. nov.</title>
        <authorList>
            <person name="Rapoport D."/>
            <person name="Sagova-Mareckova M."/>
            <person name="Sedlacek I."/>
            <person name="Provaznik J."/>
            <person name="Kralova S."/>
            <person name="Pavlinic D."/>
            <person name="Benes V."/>
            <person name="Kopecky J."/>
        </authorList>
    </citation>
    <scope>NUCLEOTIDE SEQUENCE [LARGE SCALE GENOMIC DNA]</scope>
    <source>
        <strain evidence="7 8">15Tr583</strain>
    </source>
</reference>
<evidence type="ECO:0000256" key="5">
    <source>
        <dbReference type="ARBA" id="ARBA00023002"/>
    </source>
</evidence>
<evidence type="ECO:0000259" key="6">
    <source>
        <dbReference type="Pfam" id="PF00107"/>
    </source>
</evidence>
<keyword evidence="3" id="KW-0479">Metal-binding</keyword>
<dbReference type="CDD" id="cd08255">
    <property type="entry name" value="2-desacetyl-2-hydroxyethyl_bacteriochlorophyllide_like"/>
    <property type="match status" value="1"/>
</dbReference>
<feature type="domain" description="Alcohol dehydrogenase-like C-terminal" evidence="6">
    <location>
        <begin position="149"/>
        <end position="256"/>
    </location>
</feature>
<dbReference type="InterPro" id="IPR013149">
    <property type="entry name" value="ADH-like_C"/>
</dbReference>
<evidence type="ECO:0000256" key="3">
    <source>
        <dbReference type="ARBA" id="ARBA00022723"/>
    </source>
</evidence>
<dbReference type="SUPFAM" id="SSF50129">
    <property type="entry name" value="GroES-like"/>
    <property type="match status" value="1"/>
</dbReference>
<dbReference type="GO" id="GO:0046872">
    <property type="term" value="F:metal ion binding"/>
    <property type="evidence" value="ECO:0007669"/>
    <property type="project" value="UniProtKB-KW"/>
</dbReference>
<dbReference type="InterPro" id="IPR011032">
    <property type="entry name" value="GroES-like_sf"/>
</dbReference>
<sequence length="323" mass="34511">MPARALFHTAPRCVEIRELPAPRPAAGEVLVRTVCSGISGGTERLVYRGEVPADLALDDTIDALGGTFSYPFAYGYACVGEVAESGQAVFVFHPHQDVFAARADDLIPLPGVDPASATLLPLVETALQVTLDAGTGYRDRVVVLGAGVLGLLTGLLLRRAGWRPLIAEPQAWRRAVASSLGATTVAPEELVKDEVPLVIDASGNPDAPAMALNLLAHEGTLLIASWFGTKPVVLPLGGAFHRRRLTIRSTQVSTVPARLSGTWSRSRRRQETVELLTELPLAELCTHVFDFGDAAEAFRAVDQGKPGLMHAVLNYDRSAVRDL</sequence>
<dbReference type="InterPro" id="IPR036291">
    <property type="entry name" value="NAD(P)-bd_dom_sf"/>
</dbReference>
<evidence type="ECO:0000313" key="8">
    <source>
        <dbReference type="Proteomes" id="UP000460272"/>
    </source>
</evidence>
<dbReference type="EMBL" id="RPFW01000001">
    <property type="protein sequence ID" value="TVZ06283.1"/>
    <property type="molecule type" value="Genomic_DNA"/>
</dbReference>
<dbReference type="PANTHER" id="PTHR43350">
    <property type="entry name" value="NAD-DEPENDENT ALCOHOL DEHYDROGENASE"/>
    <property type="match status" value="1"/>
</dbReference>
<organism evidence="7 8">
    <name type="scientific">Trebonia kvetii</name>
    <dbReference type="NCBI Taxonomy" id="2480626"/>
    <lineage>
        <taxon>Bacteria</taxon>
        <taxon>Bacillati</taxon>
        <taxon>Actinomycetota</taxon>
        <taxon>Actinomycetes</taxon>
        <taxon>Streptosporangiales</taxon>
        <taxon>Treboniaceae</taxon>
        <taxon>Trebonia</taxon>
    </lineage>
</organism>
<dbReference type="Gene3D" id="3.90.180.10">
    <property type="entry name" value="Medium-chain alcohol dehydrogenases, catalytic domain"/>
    <property type="match status" value="2"/>
</dbReference>